<evidence type="ECO:0000256" key="3">
    <source>
        <dbReference type="ARBA" id="ARBA00023239"/>
    </source>
</evidence>
<evidence type="ECO:0000313" key="9">
    <source>
        <dbReference type="Proteomes" id="UP000316759"/>
    </source>
</evidence>
<keyword evidence="4" id="KW-0141">cGMP biosynthesis</keyword>
<dbReference type="GO" id="GO:0004383">
    <property type="term" value="F:guanylate cyclase activity"/>
    <property type="evidence" value="ECO:0007669"/>
    <property type="project" value="UniProtKB-EC"/>
</dbReference>
<dbReference type="OrthoDB" id="6127067at2759"/>
<dbReference type="FunFam" id="3.30.70.1230:FF:000030">
    <property type="entry name" value="Si:ch211-215j19.12"/>
    <property type="match status" value="1"/>
</dbReference>
<evidence type="ECO:0000256" key="4">
    <source>
        <dbReference type="ARBA" id="ARBA00023293"/>
    </source>
</evidence>
<dbReference type="PROSITE" id="PS50125">
    <property type="entry name" value="GUANYLATE_CYCLASE_2"/>
    <property type="match status" value="1"/>
</dbReference>
<keyword evidence="9" id="KW-1185">Reference proteome</keyword>
<feature type="region of interest" description="Disordered" evidence="6">
    <location>
        <begin position="300"/>
        <end position="338"/>
    </location>
</feature>
<protein>
    <recommendedName>
        <fullName evidence="1">guanylate cyclase</fullName>
        <ecNumber evidence="1">4.6.1.2</ecNumber>
    </recommendedName>
</protein>
<feature type="compositionally biased region" description="Polar residues" evidence="6">
    <location>
        <begin position="301"/>
        <end position="338"/>
    </location>
</feature>
<sequence>MENVDAMWEVGLFLNDLSMHDSSRDMVLAGEQQSAELKMALEQESEKGKRLEESLRRLDEEVRRTDELLYRMIPKAVAKRLRSGAQAVDTCETFPNITLLLSDVVGFTNICSGLPPLGVVDLLNRLYSCFDGLTEKHKVYKVETIGDAYMIASGCPVRTKFHAPFIAEMALDMVSSVQEVKDNSKDPPESLRIRVGLHTGSAVAGVVGVKMPRYCLFGNTVSTAEVMEATSSPQRIQVSQSTYDKLSEYGVYDLTEKGMVQCKDGATIQTYWLNGRPEVADCPKTAKLFAQLNKERELLADSNSTSNQSQTGEGWESVNASRGSSARTLASKRNSLNASARNSMGRMSIVLDGKFLNKRKSLAKLAEKTRGAV</sequence>
<dbReference type="GO" id="GO:0070026">
    <property type="term" value="F:nitric oxide binding"/>
    <property type="evidence" value="ECO:0007669"/>
    <property type="project" value="TreeGrafter"/>
</dbReference>
<dbReference type="CDD" id="cd07302">
    <property type="entry name" value="CHD"/>
    <property type="match status" value="1"/>
</dbReference>
<dbReference type="Gene3D" id="3.30.70.1230">
    <property type="entry name" value="Nucleotide cyclase"/>
    <property type="match status" value="1"/>
</dbReference>
<dbReference type="GO" id="GO:0038060">
    <property type="term" value="P:nitric oxide-cGMP-mediated signaling"/>
    <property type="evidence" value="ECO:0007669"/>
    <property type="project" value="TreeGrafter"/>
</dbReference>
<dbReference type="SUPFAM" id="SSF55073">
    <property type="entry name" value="Nucleotide cyclase"/>
    <property type="match status" value="1"/>
</dbReference>
<dbReference type="InterPro" id="IPR029787">
    <property type="entry name" value="Nucleotide_cyclase"/>
</dbReference>
<reference evidence="8 9" key="1">
    <citation type="submission" date="2019-04" db="EMBL/GenBank/DDBJ databases">
        <title>Annotation for the trematode Fasciola gigantica.</title>
        <authorList>
            <person name="Choi Y.-J."/>
        </authorList>
    </citation>
    <scope>NUCLEOTIDE SEQUENCE [LARGE SCALE GENOMIC DNA]</scope>
    <source>
        <strain evidence="8">Uganda_cow_1</strain>
    </source>
</reference>
<dbReference type="GO" id="GO:0019826">
    <property type="term" value="F:oxygen sensor activity"/>
    <property type="evidence" value="ECO:0007669"/>
    <property type="project" value="TreeGrafter"/>
</dbReference>
<gene>
    <name evidence="8" type="ORF">FGIG_07314</name>
</gene>
<dbReference type="GO" id="GO:0008074">
    <property type="term" value="C:guanylate cyclase complex, soluble"/>
    <property type="evidence" value="ECO:0007669"/>
    <property type="project" value="TreeGrafter"/>
</dbReference>
<dbReference type="GO" id="GO:0070482">
    <property type="term" value="P:response to oxygen levels"/>
    <property type="evidence" value="ECO:0007669"/>
    <property type="project" value="TreeGrafter"/>
</dbReference>
<feature type="domain" description="Guanylate cyclase" evidence="7">
    <location>
        <begin position="98"/>
        <end position="228"/>
    </location>
</feature>
<evidence type="ECO:0000256" key="1">
    <source>
        <dbReference type="ARBA" id="ARBA00012202"/>
    </source>
</evidence>
<evidence type="ECO:0000313" key="8">
    <source>
        <dbReference type="EMBL" id="TPP62439.1"/>
    </source>
</evidence>
<dbReference type="Proteomes" id="UP000316759">
    <property type="component" value="Unassembled WGS sequence"/>
</dbReference>
<proteinExistence type="predicted"/>
<comment type="caution">
    <text evidence="8">The sequence shown here is derived from an EMBL/GenBank/DDBJ whole genome shotgun (WGS) entry which is preliminary data.</text>
</comment>
<dbReference type="PANTHER" id="PTHR45655">
    <property type="entry name" value="GUANYLATE CYCLASE SOLUBLE SUBUNIT BETA-2"/>
    <property type="match status" value="1"/>
</dbReference>
<keyword evidence="3" id="KW-0456">Lyase</keyword>
<dbReference type="GO" id="GO:0000166">
    <property type="term" value="F:nucleotide binding"/>
    <property type="evidence" value="ECO:0007669"/>
    <property type="project" value="UniProtKB-KW"/>
</dbReference>
<dbReference type="PANTHER" id="PTHR45655:SF10">
    <property type="entry name" value="SOLUBLE GUANYLATE CYCLASE 88E"/>
    <property type="match status" value="1"/>
</dbReference>
<dbReference type="EMBL" id="SUNJ01006836">
    <property type="protein sequence ID" value="TPP62439.1"/>
    <property type="molecule type" value="Genomic_DNA"/>
</dbReference>
<dbReference type="Pfam" id="PF07701">
    <property type="entry name" value="HNOBA"/>
    <property type="match status" value="1"/>
</dbReference>
<evidence type="ECO:0000256" key="5">
    <source>
        <dbReference type="SAM" id="Coils"/>
    </source>
</evidence>
<dbReference type="SMART" id="SM00044">
    <property type="entry name" value="CYCc"/>
    <property type="match status" value="1"/>
</dbReference>
<dbReference type="Pfam" id="PF00211">
    <property type="entry name" value="Guanylate_cyc"/>
    <property type="match status" value="1"/>
</dbReference>
<accession>A0A504YPV2</accession>
<name>A0A504YPV2_FASGI</name>
<dbReference type="InterPro" id="IPR011645">
    <property type="entry name" value="HNOB_dom_associated"/>
</dbReference>
<dbReference type="STRING" id="46835.A0A504YPV2"/>
<evidence type="ECO:0000256" key="6">
    <source>
        <dbReference type="SAM" id="MobiDB-lite"/>
    </source>
</evidence>
<dbReference type="EC" id="4.6.1.2" evidence="1"/>
<dbReference type="Gene3D" id="6.10.250.780">
    <property type="match status" value="1"/>
</dbReference>
<feature type="coiled-coil region" evidence="5">
    <location>
        <begin position="34"/>
        <end position="68"/>
    </location>
</feature>
<keyword evidence="5" id="KW-0175">Coiled coil</keyword>
<evidence type="ECO:0000259" key="7">
    <source>
        <dbReference type="PROSITE" id="PS50125"/>
    </source>
</evidence>
<dbReference type="AlphaFoldDB" id="A0A504YPV2"/>
<dbReference type="InterPro" id="IPR001054">
    <property type="entry name" value="A/G_cyclase"/>
</dbReference>
<organism evidence="8 9">
    <name type="scientific">Fasciola gigantica</name>
    <name type="common">Giant liver fluke</name>
    <dbReference type="NCBI Taxonomy" id="46835"/>
    <lineage>
        <taxon>Eukaryota</taxon>
        <taxon>Metazoa</taxon>
        <taxon>Spiralia</taxon>
        <taxon>Lophotrochozoa</taxon>
        <taxon>Platyhelminthes</taxon>
        <taxon>Trematoda</taxon>
        <taxon>Digenea</taxon>
        <taxon>Plagiorchiida</taxon>
        <taxon>Echinostomata</taxon>
        <taxon>Echinostomatoidea</taxon>
        <taxon>Fasciolidae</taxon>
        <taxon>Fasciola</taxon>
    </lineage>
</organism>
<keyword evidence="2" id="KW-0547">Nucleotide-binding</keyword>
<evidence type="ECO:0000256" key="2">
    <source>
        <dbReference type="ARBA" id="ARBA00022741"/>
    </source>
</evidence>